<evidence type="ECO:0000313" key="2">
    <source>
        <dbReference type="EMBL" id="VFJ60068.1"/>
    </source>
</evidence>
<dbReference type="Pfam" id="PF05258">
    <property type="entry name" value="DciA"/>
    <property type="match status" value="1"/>
</dbReference>
<protein>
    <recommendedName>
        <fullName evidence="4">DUF721 domain-containing protein</fullName>
    </recommendedName>
</protein>
<proteinExistence type="predicted"/>
<gene>
    <name evidence="3" type="ORF">BECKFM1743A_GA0114220_106591</name>
    <name evidence="2" type="ORF">BECKFM1743C_GA0114222_102644</name>
</gene>
<feature type="region of interest" description="Disordered" evidence="1">
    <location>
        <begin position="150"/>
        <end position="172"/>
    </location>
</feature>
<evidence type="ECO:0008006" key="4">
    <source>
        <dbReference type="Google" id="ProtNLM"/>
    </source>
</evidence>
<dbReference type="EMBL" id="CAADEZ010000659">
    <property type="protein sequence ID" value="VFJ72687.1"/>
    <property type="molecule type" value="Genomic_DNA"/>
</dbReference>
<sequence length="172" mass="19678">MLSITDRLTHPGNPLYGLVIRAEYLNTIGKALAEYLGPPISYHCRLATISFDTVVLCVDSPVWYSKLRFLGPDIVRFLRIHCELTTISKVSIRVDPFILQDIVLRWKEENKRRLRLSPDVAKLLRNVAHATDNPALCEAWLRIANDGSGLREDSDLEVRRDKKRDRGEAPEK</sequence>
<reference evidence="3" key="1">
    <citation type="submission" date="2019-02" db="EMBL/GenBank/DDBJ databases">
        <authorList>
            <person name="Gruber-Vodicka R. H."/>
            <person name="Seah K. B. B."/>
        </authorList>
    </citation>
    <scope>NUCLEOTIDE SEQUENCE</scope>
    <source>
        <strain evidence="3">BECK_BZ163</strain>
        <strain evidence="2">BECK_BZ165</strain>
    </source>
</reference>
<name>A0A450TUT2_9GAMM</name>
<evidence type="ECO:0000256" key="1">
    <source>
        <dbReference type="SAM" id="MobiDB-lite"/>
    </source>
</evidence>
<accession>A0A450TUT2</accession>
<dbReference type="InterPro" id="IPR007922">
    <property type="entry name" value="DciA-like"/>
</dbReference>
<organism evidence="3">
    <name type="scientific">Candidatus Kentrum sp. FM</name>
    <dbReference type="NCBI Taxonomy" id="2126340"/>
    <lineage>
        <taxon>Bacteria</taxon>
        <taxon>Pseudomonadati</taxon>
        <taxon>Pseudomonadota</taxon>
        <taxon>Gammaproteobacteria</taxon>
        <taxon>Candidatus Kentrum</taxon>
    </lineage>
</organism>
<dbReference type="AlphaFoldDB" id="A0A450TUT2"/>
<dbReference type="EMBL" id="CAADFA010000264">
    <property type="protein sequence ID" value="VFJ60068.1"/>
    <property type="molecule type" value="Genomic_DNA"/>
</dbReference>
<evidence type="ECO:0000313" key="3">
    <source>
        <dbReference type="EMBL" id="VFJ72687.1"/>
    </source>
</evidence>